<reference evidence="1" key="1">
    <citation type="submission" date="2019-10" db="EMBL/GenBank/DDBJ databases">
        <authorList>
            <consortium name="DOE Joint Genome Institute"/>
            <person name="Kuo A."/>
            <person name="Miyauchi S."/>
            <person name="Kiss E."/>
            <person name="Drula E."/>
            <person name="Kohler A."/>
            <person name="Sanchez-Garcia M."/>
            <person name="Andreopoulos B."/>
            <person name="Barry K.W."/>
            <person name="Bonito G."/>
            <person name="Buee M."/>
            <person name="Carver A."/>
            <person name="Chen C."/>
            <person name="Cichocki N."/>
            <person name="Clum A."/>
            <person name="Culley D."/>
            <person name="Crous P.W."/>
            <person name="Fauchery L."/>
            <person name="Girlanda M."/>
            <person name="Hayes R."/>
            <person name="Keri Z."/>
            <person name="Labutti K."/>
            <person name="Lipzen A."/>
            <person name="Lombard V."/>
            <person name="Magnuson J."/>
            <person name="Maillard F."/>
            <person name="Morin E."/>
            <person name="Murat C."/>
            <person name="Nolan M."/>
            <person name="Ohm R."/>
            <person name="Pangilinan J."/>
            <person name="Pereira M."/>
            <person name="Perotto S."/>
            <person name="Peter M."/>
            <person name="Riley R."/>
            <person name="Sitrit Y."/>
            <person name="Stielow B."/>
            <person name="Szollosi G."/>
            <person name="Zifcakova L."/>
            <person name="Stursova M."/>
            <person name="Spatafora J.W."/>
            <person name="Tedersoo L."/>
            <person name="Vaario L.-M."/>
            <person name="Yamada A."/>
            <person name="Yan M."/>
            <person name="Wang P."/>
            <person name="Xu J."/>
            <person name="Bruns T."/>
            <person name="Baldrian P."/>
            <person name="Vilgalys R."/>
            <person name="Henrissat B."/>
            <person name="Grigoriev I.V."/>
            <person name="Hibbett D."/>
            <person name="Nagy L.G."/>
            <person name="Martin F.M."/>
        </authorList>
    </citation>
    <scope>NUCLEOTIDE SEQUENCE</scope>
    <source>
        <strain evidence="1">P2</strain>
    </source>
</reference>
<name>A0ACB6ZR57_THEGA</name>
<protein>
    <submittedName>
        <fullName evidence="1">UV-endonuclease UvdE</fullName>
    </submittedName>
</protein>
<dbReference type="EMBL" id="MU117969">
    <property type="protein sequence ID" value="KAF9652255.1"/>
    <property type="molecule type" value="Genomic_DNA"/>
</dbReference>
<sequence>MPRVARTTAEAAVVTPRRSSRARTVVNYASQAAVEEYEEPVDPGPESPLTDPESEGADEPPPKKKRGRRVKVVEPVVYNIPPVETKTSTFKGRLGYACLNTILRTAKPDPVFCSRTCRIDSIEKNGLDYAKNLGLQNVRDLSKLIEWNEDNKIRFMRLSSEMFPFASHVKYGYSLDYAATELKAAGDLANGYDHRLTFHPGQFTQIGSPKENVVEASIRELQYHCSMLQHMGMGKDSVMIIHMGGVYGDKAATLERFKENYKTKLSDGIRERLVLENDEICYSVDDLLPVCEELCIPLVFDYHHNWINPSALPIGELIPRINAIWERKGIKPKQHLSSPRPGAETVMEKRAHADRCYELPQDLPDDMDLMIEAKDKEQAVLHLYRIYHLEEVIHENLRPEKSQEVQKVGGKRKSYNPDPGNGEALGNDKAAAKKPRRKKAKKETGDIVGQGVVGPMEDVNAAVDKVTPLPSFTTIGLDVGAEELKRRVVSARRNSRRKEESAAKLEGSGLDVAKVVRRRKKSDAVGKRAGDEDEKRHHGDG</sequence>
<gene>
    <name evidence="1" type="ORF">BDM02DRAFT_3089211</name>
</gene>
<evidence type="ECO:0000313" key="2">
    <source>
        <dbReference type="Proteomes" id="UP000886501"/>
    </source>
</evidence>
<organism evidence="1 2">
    <name type="scientific">Thelephora ganbajun</name>
    <name type="common">Ganba fungus</name>
    <dbReference type="NCBI Taxonomy" id="370292"/>
    <lineage>
        <taxon>Eukaryota</taxon>
        <taxon>Fungi</taxon>
        <taxon>Dikarya</taxon>
        <taxon>Basidiomycota</taxon>
        <taxon>Agaricomycotina</taxon>
        <taxon>Agaricomycetes</taxon>
        <taxon>Thelephorales</taxon>
        <taxon>Thelephoraceae</taxon>
        <taxon>Thelephora</taxon>
    </lineage>
</organism>
<comment type="caution">
    <text evidence="1">The sequence shown here is derived from an EMBL/GenBank/DDBJ whole genome shotgun (WGS) entry which is preliminary data.</text>
</comment>
<evidence type="ECO:0000313" key="1">
    <source>
        <dbReference type="EMBL" id="KAF9652255.1"/>
    </source>
</evidence>
<keyword evidence="2" id="KW-1185">Reference proteome</keyword>
<dbReference type="Proteomes" id="UP000886501">
    <property type="component" value="Unassembled WGS sequence"/>
</dbReference>
<accession>A0ACB6ZR57</accession>
<proteinExistence type="predicted"/>
<reference evidence="1" key="2">
    <citation type="journal article" date="2020" name="Nat. Commun.">
        <title>Large-scale genome sequencing of mycorrhizal fungi provides insights into the early evolution of symbiotic traits.</title>
        <authorList>
            <person name="Miyauchi S."/>
            <person name="Kiss E."/>
            <person name="Kuo A."/>
            <person name="Drula E."/>
            <person name="Kohler A."/>
            <person name="Sanchez-Garcia M."/>
            <person name="Morin E."/>
            <person name="Andreopoulos B."/>
            <person name="Barry K.W."/>
            <person name="Bonito G."/>
            <person name="Buee M."/>
            <person name="Carver A."/>
            <person name="Chen C."/>
            <person name="Cichocki N."/>
            <person name="Clum A."/>
            <person name="Culley D."/>
            <person name="Crous P.W."/>
            <person name="Fauchery L."/>
            <person name="Girlanda M."/>
            <person name="Hayes R.D."/>
            <person name="Keri Z."/>
            <person name="LaButti K."/>
            <person name="Lipzen A."/>
            <person name="Lombard V."/>
            <person name="Magnuson J."/>
            <person name="Maillard F."/>
            <person name="Murat C."/>
            <person name="Nolan M."/>
            <person name="Ohm R.A."/>
            <person name="Pangilinan J."/>
            <person name="Pereira M.F."/>
            <person name="Perotto S."/>
            <person name="Peter M."/>
            <person name="Pfister S."/>
            <person name="Riley R."/>
            <person name="Sitrit Y."/>
            <person name="Stielow J.B."/>
            <person name="Szollosi G."/>
            <person name="Zifcakova L."/>
            <person name="Stursova M."/>
            <person name="Spatafora J.W."/>
            <person name="Tedersoo L."/>
            <person name="Vaario L.M."/>
            <person name="Yamada A."/>
            <person name="Yan M."/>
            <person name="Wang P."/>
            <person name="Xu J."/>
            <person name="Bruns T."/>
            <person name="Baldrian P."/>
            <person name="Vilgalys R."/>
            <person name="Dunand C."/>
            <person name="Henrissat B."/>
            <person name="Grigoriev I.V."/>
            <person name="Hibbett D."/>
            <person name="Nagy L.G."/>
            <person name="Martin F.M."/>
        </authorList>
    </citation>
    <scope>NUCLEOTIDE SEQUENCE</scope>
    <source>
        <strain evidence="1">P2</strain>
    </source>
</reference>